<comment type="caution">
    <text evidence="1">The sequence shown here is derived from an EMBL/GenBank/DDBJ whole genome shotgun (WGS) entry which is preliminary data.</text>
</comment>
<accession>A0A9P6ZZE7</accession>
<organism evidence="1 2">
    <name type="scientific">Suillus placidus</name>
    <dbReference type="NCBI Taxonomy" id="48579"/>
    <lineage>
        <taxon>Eukaryota</taxon>
        <taxon>Fungi</taxon>
        <taxon>Dikarya</taxon>
        <taxon>Basidiomycota</taxon>
        <taxon>Agaricomycotina</taxon>
        <taxon>Agaricomycetes</taxon>
        <taxon>Agaricomycetidae</taxon>
        <taxon>Boletales</taxon>
        <taxon>Suillineae</taxon>
        <taxon>Suillaceae</taxon>
        <taxon>Suillus</taxon>
    </lineage>
</organism>
<evidence type="ECO:0000313" key="1">
    <source>
        <dbReference type="EMBL" id="KAG1779558.1"/>
    </source>
</evidence>
<dbReference type="PANTHER" id="PTHR11567">
    <property type="entry name" value="ACID PHOSPHATASE-RELATED"/>
    <property type="match status" value="1"/>
</dbReference>
<name>A0A9P6ZZE7_9AGAM</name>
<proteinExistence type="predicted"/>
<dbReference type="SUPFAM" id="SSF53254">
    <property type="entry name" value="Phosphoglycerate mutase-like"/>
    <property type="match status" value="1"/>
</dbReference>
<protein>
    <submittedName>
        <fullName evidence="1">Histidine phosphatase superfamily</fullName>
    </submittedName>
</protein>
<dbReference type="Gene3D" id="3.40.50.1240">
    <property type="entry name" value="Phosphoglycerate mutase-like"/>
    <property type="match status" value="1"/>
</dbReference>
<sequence>MVSTTTAAGLVGVFLFVRHGDRTAYYQDPTTYNSSQAYVTRLGEQQEFELGSFLRNTYLNPDSPSFVKNMSTDMANIDQLVVRADGGGGNAIVNSAYALIQGLYPPTQKSSIVLANGTTVLPPLGGYQYVPVQTLESWQGPSFTGWLDCKYFQNHLARLYASSAFIDMSTTAEPFLTALKPYLGSISNNFTNMWNIYDHVNVQYTYNQTYYETLPPTFLQQARYYADWVQRSVFTDSVNNGIGQIAIRGILPEVFYVLGNMTRPSNKVKMNIQETDYKQFISLFNVTNATLTDPDIAGIANYASAVALEFSQDSQGQYEVSMKFKNGTADSEFRQLKMFGNTSITFDSLSKHLYWTAINSTVEWCYACNQTVLRGCDVFSYTNDPYLHGNGVGYTG</sequence>
<reference evidence="1" key="1">
    <citation type="journal article" date="2020" name="New Phytol.">
        <title>Comparative genomics reveals dynamic genome evolution in host specialist ectomycorrhizal fungi.</title>
        <authorList>
            <person name="Lofgren L.A."/>
            <person name="Nguyen N.H."/>
            <person name="Vilgalys R."/>
            <person name="Ruytinx J."/>
            <person name="Liao H.L."/>
            <person name="Branco S."/>
            <person name="Kuo A."/>
            <person name="LaButti K."/>
            <person name="Lipzen A."/>
            <person name="Andreopoulos W."/>
            <person name="Pangilinan J."/>
            <person name="Riley R."/>
            <person name="Hundley H."/>
            <person name="Na H."/>
            <person name="Barry K."/>
            <person name="Grigoriev I.V."/>
            <person name="Stajich J.E."/>
            <person name="Kennedy P.G."/>
        </authorList>
    </citation>
    <scope>NUCLEOTIDE SEQUENCE</scope>
    <source>
        <strain evidence="1">DOB743</strain>
    </source>
</reference>
<dbReference type="PANTHER" id="PTHR11567:SF142">
    <property type="entry name" value="PHOSPHOGLYCERATE MUTASE-LIKE PROTEIN"/>
    <property type="match status" value="1"/>
</dbReference>
<dbReference type="OrthoDB" id="258392at2759"/>
<dbReference type="InterPro" id="IPR050645">
    <property type="entry name" value="Histidine_acid_phosphatase"/>
</dbReference>
<dbReference type="AlphaFoldDB" id="A0A9P6ZZE7"/>
<keyword evidence="2" id="KW-1185">Reference proteome</keyword>
<dbReference type="EMBL" id="JABBWD010000011">
    <property type="protein sequence ID" value="KAG1779558.1"/>
    <property type="molecule type" value="Genomic_DNA"/>
</dbReference>
<dbReference type="GO" id="GO:0016791">
    <property type="term" value="F:phosphatase activity"/>
    <property type="evidence" value="ECO:0007669"/>
    <property type="project" value="TreeGrafter"/>
</dbReference>
<dbReference type="InterPro" id="IPR029033">
    <property type="entry name" value="His_PPase_superfam"/>
</dbReference>
<dbReference type="Proteomes" id="UP000714275">
    <property type="component" value="Unassembled WGS sequence"/>
</dbReference>
<gene>
    <name evidence="1" type="ORF">EV702DRAFT_1085109</name>
</gene>
<evidence type="ECO:0000313" key="2">
    <source>
        <dbReference type="Proteomes" id="UP000714275"/>
    </source>
</evidence>